<dbReference type="InterPro" id="IPR013216">
    <property type="entry name" value="Methyltransf_11"/>
</dbReference>
<dbReference type="GO" id="GO:0008757">
    <property type="term" value="F:S-adenosylmethionine-dependent methyltransferase activity"/>
    <property type="evidence" value="ECO:0007669"/>
    <property type="project" value="InterPro"/>
</dbReference>
<evidence type="ECO:0000313" key="3">
    <source>
        <dbReference type="Proteomes" id="UP000466445"/>
    </source>
</evidence>
<evidence type="ECO:0000313" key="2">
    <source>
        <dbReference type="EMBL" id="BBY60955.1"/>
    </source>
</evidence>
<reference evidence="2 3" key="1">
    <citation type="journal article" date="2019" name="Emerg. Microbes Infect.">
        <title>Comprehensive subspecies identification of 175 nontuberculous mycobacteria species based on 7547 genomic profiles.</title>
        <authorList>
            <person name="Matsumoto Y."/>
            <person name="Kinjo T."/>
            <person name="Motooka D."/>
            <person name="Nabeya D."/>
            <person name="Jung N."/>
            <person name="Uechi K."/>
            <person name="Horii T."/>
            <person name="Iida T."/>
            <person name="Fujita J."/>
            <person name="Nakamura S."/>
        </authorList>
    </citation>
    <scope>NUCLEOTIDE SEQUENCE [LARGE SCALE GENOMIC DNA]</scope>
    <source>
        <strain evidence="2 3">JCM 30395</strain>
    </source>
</reference>
<dbReference type="KEGG" id="msar:MSAR_40910"/>
<gene>
    <name evidence="2" type="ORF">MSAR_40910</name>
</gene>
<protein>
    <submittedName>
        <fullName evidence="2">Methyltransferase type 11</fullName>
    </submittedName>
</protein>
<dbReference type="Proteomes" id="UP000466445">
    <property type="component" value="Chromosome"/>
</dbReference>
<dbReference type="Pfam" id="PF08241">
    <property type="entry name" value="Methyltransf_11"/>
    <property type="match status" value="1"/>
</dbReference>
<accession>A0A7I7SY73</accession>
<dbReference type="AlphaFoldDB" id="A0A7I7SY73"/>
<keyword evidence="3" id="KW-1185">Reference proteome</keyword>
<sequence length="266" mass="28920">MGLRFHLDRTEAGGNDLEVVIYDVIGATYAQTRRADPRIAAAIRLALGDVTSVVNVGAGAGSYEPSNTVLAVEPSQVMISQRQPEAAPAVRALAEALPLRDKSVDAALAVLTIHHWTDVSAGIWEMQRVARRRLVFFTWRPEMIAQFWLLRDYLPAAAAADAEVAVPLETVAAAVPGSEMHVVSVPVPHDCSDGFGAAYWRRPHAYLDPEVRAGISMLARTDSALLVPGLSRLKDDLASQRWQQTYAELLDHDVLDVGYCTVAVDL</sequence>
<keyword evidence="2" id="KW-0808">Transferase</keyword>
<dbReference type="GO" id="GO:0032259">
    <property type="term" value="P:methylation"/>
    <property type="evidence" value="ECO:0007669"/>
    <property type="project" value="UniProtKB-KW"/>
</dbReference>
<dbReference type="SUPFAM" id="SSF53335">
    <property type="entry name" value="S-adenosyl-L-methionine-dependent methyltransferases"/>
    <property type="match status" value="1"/>
</dbReference>
<dbReference type="InterPro" id="IPR029063">
    <property type="entry name" value="SAM-dependent_MTases_sf"/>
</dbReference>
<dbReference type="Gene3D" id="3.40.50.150">
    <property type="entry name" value="Vaccinia Virus protein VP39"/>
    <property type="match status" value="1"/>
</dbReference>
<name>A0A7I7SY73_9MYCO</name>
<proteinExistence type="predicted"/>
<feature type="domain" description="Methyltransferase type 11" evidence="1">
    <location>
        <begin position="56"/>
        <end position="132"/>
    </location>
</feature>
<organism evidence="2 3">
    <name type="scientific">Mycolicibacterium sarraceniae</name>
    <dbReference type="NCBI Taxonomy" id="1534348"/>
    <lineage>
        <taxon>Bacteria</taxon>
        <taxon>Bacillati</taxon>
        <taxon>Actinomycetota</taxon>
        <taxon>Actinomycetes</taxon>
        <taxon>Mycobacteriales</taxon>
        <taxon>Mycobacteriaceae</taxon>
        <taxon>Mycolicibacterium</taxon>
    </lineage>
</organism>
<keyword evidence="2" id="KW-0489">Methyltransferase</keyword>
<evidence type="ECO:0000259" key="1">
    <source>
        <dbReference type="Pfam" id="PF08241"/>
    </source>
</evidence>
<dbReference type="EMBL" id="AP022595">
    <property type="protein sequence ID" value="BBY60955.1"/>
    <property type="molecule type" value="Genomic_DNA"/>
</dbReference>